<dbReference type="OrthoDB" id="9783813at2"/>
<dbReference type="SUPFAM" id="SSF56176">
    <property type="entry name" value="FAD-binding/transporter-associated domain-like"/>
    <property type="match status" value="1"/>
</dbReference>
<dbReference type="GO" id="GO:0071949">
    <property type="term" value="F:FAD binding"/>
    <property type="evidence" value="ECO:0007669"/>
    <property type="project" value="InterPro"/>
</dbReference>
<sequence length="299" mass="31930">MHNSRIITNEFDFCQPATLTELFGLLNEPGGDDRLIAGGTDILVMMKEGRHCPKRLVSTMKIDELDFIEIKDGVMRIGAATKLKKVAAACREIKSILALHEGVSSIGKLQILNMATIAGNICTASPAADSVPPLLTLGTTLTLKSGDGERQVALEDFILGPGKTAIGRDEIVYSVNIPLPAEGVGSSFRKMERVGADIAKINIAISIKRNGDVCESCKVAVGSCAPTALLIDEPGGILSGQLISDPESDLIRRAGVAVSEAIRPIDDIRSTAEYRRKVAKVLFMDVFQVAWDRAKGDAS</sequence>
<dbReference type="GO" id="GO:0016491">
    <property type="term" value="F:oxidoreductase activity"/>
    <property type="evidence" value="ECO:0007669"/>
    <property type="project" value="InterPro"/>
</dbReference>
<dbReference type="Proteomes" id="UP000199073">
    <property type="component" value="Unassembled WGS sequence"/>
</dbReference>
<evidence type="ECO:0000259" key="2">
    <source>
        <dbReference type="PROSITE" id="PS51387"/>
    </source>
</evidence>
<dbReference type="Gene3D" id="3.30.465.10">
    <property type="match status" value="1"/>
</dbReference>
<gene>
    <name evidence="3" type="ORF">SAMN05660330_02713</name>
</gene>
<evidence type="ECO:0000313" key="3">
    <source>
        <dbReference type="EMBL" id="SDP41992.1"/>
    </source>
</evidence>
<proteinExistence type="predicted"/>
<dbReference type="PANTHER" id="PTHR42659">
    <property type="entry name" value="XANTHINE DEHYDROGENASE SUBUNIT C-RELATED"/>
    <property type="match status" value="1"/>
</dbReference>
<dbReference type="RefSeq" id="WP_092223712.1">
    <property type="nucleotide sequence ID" value="NZ_FNJI01000019.1"/>
</dbReference>
<dbReference type="PANTHER" id="PTHR42659:SF9">
    <property type="entry name" value="XANTHINE DEHYDROGENASE FAD-BINDING SUBUNIT XDHB-RELATED"/>
    <property type="match status" value="1"/>
</dbReference>
<accession>A0A1H0SJK0</accession>
<name>A0A1H0SJK0_9BACT</name>
<keyword evidence="1" id="KW-0274">FAD</keyword>
<dbReference type="Gene3D" id="3.30.43.10">
    <property type="entry name" value="Uridine Diphospho-n-acetylenolpyruvylglucosamine Reductase, domain 2"/>
    <property type="match status" value="1"/>
</dbReference>
<keyword evidence="1" id="KW-0285">Flavoprotein</keyword>
<reference evidence="3 4" key="1">
    <citation type="submission" date="2016-10" db="EMBL/GenBank/DDBJ databases">
        <authorList>
            <person name="de Groot N.N."/>
        </authorList>
    </citation>
    <scope>NUCLEOTIDE SEQUENCE [LARGE SCALE GENOMIC DNA]</scope>
    <source>
        <strain evidence="3 4">DSM 12130</strain>
    </source>
</reference>
<dbReference type="InterPro" id="IPR002346">
    <property type="entry name" value="Mopterin_DH_FAD-bd"/>
</dbReference>
<dbReference type="PROSITE" id="PS51387">
    <property type="entry name" value="FAD_PCMH"/>
    <property type="match status" value="1"/>
</dbReference>
<dbReference type="AlphaFoldDB" id="A0A1H0SJK0"/>
<dbReference type="InterPro" id="IPR005107">
    <property type="entry name" value="CO_DH_flav_C"/>
</dbReference>
<dbReference type="STRING" id="91360.SAMN05660330_02713"/>
<evidence type="ECO:0000256" key="1">
    <source>
        <dbReference type="ARBA" id="ARBA00022827"/>
    </source>
</evidence>
<keyword evidence="4" id="KW-1185">Reference proteome</keyword>
<dbReference type="InterPro" id="IPR036683">
    <property type="entry name" value="CO_DH_flav_C_dom_sf"/>
</dbReference>
<dbReference type="InterPro" id="IPR051312">
    <property type="entry name" value="Diverse_Substr_Oxidored"/>
</dbReference>
<dbReference type="Pfam" id="PF00941">
    <property type="entry name" value="FAD_binding_5"/>
    <property type="match status" value="1"/>
</dbReference>
<protein>
    <submittedName>
        <fullName evidence="3">Carbon-monoxide dehydrogenase medium subunit</fullName>
    </submittedName>
</protein>
<dbReference type="InterPro" id="IPR016167">
    <property type="entry name" value="FAD-bd_PCMH_sub1"/>
</dbReference>
<dbReference type="InterPro" id="IPR036318">
    <property type="entry name" value="FAD-bd_PCMH-like_sf"/>
</dbReference>
<organism evidence="3 4">
    <name type="scientific">Desulforhopalus singaporensis</name>
    <dbReference type="NCBI Taxonomy" id="91360"/>
    <lineage>
        <taxon>Bacteria</taxon>
        <taxon>Pseudomonadati</taxon>
        <taxon>Thermodesulfobacteriota</taxon>
        <taxon>Desulfobulbia</taxon>
        <taxon>Desulfobulbales</taxon>
        <taxon>Desulfocapsaceae</taxon>
        <taxon>Desulforhopalus</taxon>
    </lineage>
</organism>
<dbReference type="InterPro" id="IPR016169">
    <property type="entry name" value="FAD-bd_PCMH_sub2"/>
</dbReference>
<dbReference type="Pfam" id="PF03450">
    <property type="entry name" value="CO_deh_flav_C"/>
    <property type="match status" value="1"/>
</dbReference>
<dbReference type="InterPro" id="IPR016166">
    <property type="entry name" value="FAD-bd_PCMH"/>
</dbReference>
<dbReference type="SMART" id="SM01092">
    <property type="entry name" value="CO_deh_flav_C"/>
    <property type="match status" value="1"/>
</dbReference>
<dbReference type="SUPFAM" id="SSF55447">
    <property type="entry name" value="CO dehydrogenase flavoprotein C-terminal domain-like"/>
    <property type="match status" value="1"/>
</dbReference>
<evidence type="ECO:0000313" key="4">
    <source>
        <dbReference type="Proteomes" id="UP000199073"/>
    </source>
</evidence>
<dbReference type="Gene3D" id="3.30.390.50">
    <property type="entry name" value="CO dehydrogenase flavoprotein, C-terminal domain"/>
    <property type="match status" value="1"/>
</dbReference>
<feature type="domain" description="FAD-binding PCMH-type" evidence="2">
    <location>
        <begin position="6"/>
        <end position="182"/>
    </location>
</feature>
<dbReference type="EMBL" id="FNJI01000019">
    <property type="protein sequence ID" value="SDP41992.1"/>
    <property type="molecule type" value="Genomic_DNA"/>
</dbReference>